<dbReference type="EMBL" id="KI671522">
    <property type="protein sequence ID" value="ETL46521.1"/>
    <property type="molecule type" value="Genomic_DNA"/>
</dbReference>
<name>W2JJB1_PHYNI</name>
<proteinExistence type="predicted"/>
<reference evidence="1 2" key="1">
    <citation type="submission" date="2013-11" db="EMBL/GenBank/DDBJ databases">
        <title>The Genome Sequence of Phytophthora parasitica CJ05E6.</title>
        <authorList>
            <consortium name="The Broad Institute Genomics Platform"/>
            <person name="Russ C."/>
            <person name="Tyler B."/>
            <person name="Panabieres F."/>
            <person name="Shan W."/>
            <person name="Tripathy S."/>
            <person name="Grunwald N."/>
            <person name="Machado M."/>
            <person name="Johnson C.S."/>
            <person name="Arredondo F."/>
            <person name="Hong C."/>
            <person name="Coffey M."/>
            <person name="Young S.K."/>
            <person name="Zeng Q."/>
            <person name="Gargeya S."/>
            <person name="Fitzgerald M."/>
            <person name="Abouelleil A."/>
            <person name="Alvarado L."/>
            <person name="Chapman S.B."/>
            <person name="Gainer-Dewar J."/>
            <person name="Goldberg J."/>
            <person name="Griggs A."/>
            <person name="Gujja S."/>
            <person name="Hansen M."/>
            <person name="Howarth C."/>
            <person name="Imamovic A."/>
            <person name="Ireland A."/>
            <person name="Larimer J."/>
            <person name="McCowan C."/>
            <person name="Murphy C."/>
            <person name="Pearson M."/>
            <person name="Poon T.W."/>
            <person name="Priest M."/>
            <person name="Roberts A."/>
            <person name="Saif S."/>
            <person name="Shea T."/>
            <person name="Sykes S."/>
            <person name="Wortman J."/>
            <person name="Nusbaum C."/>
            <person name="Birren B."/>
        </authorList>
    </citation>
    <scope>NUCLEOTIDE SEQUENCE [LARGE SCALE GENOMIC DNA]</scope>
    <source>
        <strain evidence="1 2">CJ05E6</strain>
    </source>
</reference>
<gene>
    <name evidence="1" type="ORF">L916_03598</name>
</gene>
<evidence type="ECO:0000313" key="2">
    <source>
        <dbReference type="Proteomes" id="UP000053864"/>
    </source>
</evidence>
<accession>W2JJB1</accession>
<dbReference type="Proteomes" id="UP000053864">
    <property type="component" value="Unassembled WGS sequence"/>
</dbReference>
<sequence>MPTRLGGFKISGSSICFPKTLDFNVGVLLYQLLPNTDNHALDFISFFVAFALLHGIL</sequence>
<evidence type="ECO:0000313" key="1">
    <source>
        <dbReference type="EMBL" id="ETL46521.1"/>
    </source>
</evidence>
<protein>
    <submittedName>
        <fullName evidence="1">Uncharacterized protein</fullName>
    </submittedName>
</protein>
<dbReference type="AlphaFoldDB" id="W2JJB1"/>
<organism evidence="1 2">
    <name type="scientific">Phytophthora nicotianae</name>
    <name type="common">Potato buckeye rot agent</name>
    <name type="synonym">Phytophthora parasitica</name>
    <dbReference type="NCBI Taxonomy" id="4792"/>
    <lineage>
        <taxon>Eukaryota</taxon>
        <taxon>Sar</taxon>
        <taxon>Stramenopiles</taxon>
        <taxon>Oomycota</taxon>
        <taxon>Peronosporomycetes</taxon>
        <taxon>Peronosporales</taxon>
        <taxon>Peronosporaceae</taxon>
        <taxon>Phytophthora</taxon>
    </lineage>
</organism>